<feature type="transmembrane region" description="Helical" evidence="1">
    <location>
        <begin position="220"/>
        <end position="236"/>
    </location>
</feature>
<dbReference type="InterPro" id="IPR024079">
    <property type="entry name" value="MetalloPept_cat_dom_sf"/>
</dbReference>
<dbReference type="Proteomes" id="UP000317243">
    <property type="component" value="Unassembled WGS sequence"/>
</dbReference>
<gene>
    <name evidence="4" type="ORF">KOR42_43570</name>
</gene>
<evidence type="ECO:0000256" key="1">
    <source>
        <dbReference type="SAM" id="Phobius"/>
    </source>
</evidence>
<dbReference type="Pfam" id="PF07589">
    <property type="entry name" value="PEP-CTERM"/>
    <property type="match status" value="1"/>
</dbReference>
<evidence type="ECO:0000313" key="5">
    <source>
        <dbReference type="Proteomes" id="UP000317243"/>
    </source>
</evidence>
<feature type="chain" id="PRO_5022772061" description="Ice-binding protein C-terminal domain-containing protein" evidence="2">
    <location>
        <begin position="27"/>
        <end position="252"/>
    </location>
</feature>
<dbReference type="SUPFAM" id="SSF55486">
    <property type="entry name" value="Metalloproteases ('zincins'), catalytic domain"/>
    <property type="match status" value="1"/>
</dbReference>
<dbReference type="GO" id="GO:0008237">
    <property type="term" value="F:metallopeptidase activity"/>
    <property type="evidence" value="ECO:0007669"/>
    <property type="project" value="InterPro"/>
</dbReference>
<evidence type="ECO:0000313" key="4">
    <source>
        <dbReference type="EMBL" id="TWT46380.1"/>
    </source>
</evidence>
<dbReference type="RefSeq" id="WP_146511724.1">
    <property type="nucleotide sequence ID" value="NZ_SIHI01000028.1"/>
</dbReference>
<keyword evidence="2" id="KW-0732">Signal</keyword>
<keyword evidence="1" id="KW-1133">Transmembrane helix</keyword>
<reference evidence="4 5" key="1">
    <citation type="submission" date="2019-02" db="EMBL/GenBank/DDBJ databases">
        <title>Deep-cultivation of Planctomycetes and their phenomic and genomic characterization uncovers novel biology.</title>
        <authorList>
            <person name="Wiegand S."/>
            <person name="Jogler M."/>
            <person name="Boedeker C."/>
            <person name="Pinto D."/>
            <person name="Vollmers J."/>
            <person name="Rivas-Marin E."/>
            <person name="Kohn T."/>
            <person name="Peeters S.H."/>
            <person name="Heuer A."/>
            <person name="Rast P."/>
            <person name="Oberbeckmann S."/>
            <person name="Bunk B."/>
            <person name="Jeske O."/>
            <person name="Meyerdierks A."/>
            <person name="Storesund J.E."/>
            <person name="Kallscheuer N."/>
            <person name="Luecker S."/>
            <person name="Lage O.M."/>
            <person name="Pohl T."/>
            <person name="Merkel B.J."/>
            <person name="Hornburger P."/>
            <person name="Mueller R.-W."/>
            <person name="Bruemmer F."/>
            <person name="Labrenz M."/>
            <person name="Spormann A.M."/>
            <person name="Op Den Camp H."/>
            <person name="Overmann J."/>
            <person name="Amann R."/>
            <person name="Jetten M.S.M."/>
            <person name="Mascher T."/>
            <person name="Medema M.H."/>
            <person name="Devos D.P."/>
            <person name="Kaster A.-K."/>
            <person name="Ovreas L."/>
            <person name="Rohde M."/>
            <person name="Galperin M.Y."/>
            <person name="Jogler C."/>
        </authorList>
    </citation>
    <scope>NUCLEOTIDE SEQUENCE [LARGE SCALE GENOMIC DNA]</scope>
    <source>
        <strain evidence="4 5">KOR42</strain>
    </source>
</reference>
<name>A0A5C5W6R6_9PLAN</name>
<keyword evidence="1" id="KW-0812">Transmembrane</keyword>
<dbReference type="AlphaFoldDB" id="A0A5C5W6R6"/>
<evidence type="ECO:0000256" key="2">
    <source>
        <dbReference type="SAM" id="SignalP"/>
    </source>
</evidence>
<feature type="domain" description="Ice-binding protein C-terminal" evidence="3">
    <location>
        <begin position="216"/>
        <end position="239"/>
    </location>
</feature>
<dbReference type="Gene3D" id="3.40.390.10">
    <property type="entry name" value="Collagenase (Catalytic Domain)"/>
    <property type="match status" value="1"/>
</dbReference>
<proteinExistence type="predicted"/>
<accession>A0A5C5W6R6</accession>
<comment type="caution">
    <text evidence="4">The sequence shown here is derived from an EMBL/GenBank/DDBJ whole genome shotgun (WGS) entry which is preliminary data.</text>
</comment>
<keyword evidence="1" id="KW-0472">Membrane</keyword>
<sequence length="252" mass="27331" precursor="true">MDDAQFTLRTLLISFLPLFMNAQATANFIDAVPARPGTQSYSWSEPTTIMIFIPSGLTGADRMNFEMGINSVASMLPKITVQFKNGEPPAGTTNYVDVDIKPMETDPGGFGGGFVPDPFPSGMDHVNITEGFIEISGGSLGHSAVAPTFMKNLGAHEFGHVLGLDDDPRSSGMRMNVMDPDFNLIDDGMGTVIRADPFVGLSKRDKMMLSSHYMISVPEPSTWILASLGFVSLLLVNRKQISCRRALSTDQM</sequence>
<protein>
    <recommendedName>
        <fullName evidence="3">Ice-binding protein C-terminal domain-containing protein</fullName>
    </recommendedName>
</protein>
<evidence type="ECO:0000259" key="3">
    <source>
        <dbReference type="Pfam" id="PF07589"/>
    </source>
</evidence>
<dbReference type="InterPro" id="IPR013424">
    <property type="entry name" value="Ice-binding_C"/>
</dbReference>
<feature type="signal peptide" evidence="2">
    <location>
        <begin position="1"/>
        <end position="26"/>
    </location>
</feature>
<keyword evidence="5" id="KW-1185">Reference proteome</keyword>
<organism evidence="4 5">
    <name type="scientific">Thalassoglobus neptunius</name>
    <dbReference type="NCBI Taxonomy" id="1938619"/>
    <lineage>
        <taxon>Bacteria</taxon>
        <taxon>Pseudomonadati</taxon>
        <taxon>Planctomycetota</taxon>
        <taxon>Planctomycetia</taxon>
        <taxon>Planctomycetales</taxon>
        <taxon>Planctomycetaceae</taxon>
        <taxon>Thalassoglobus</taxon>
    </lineage>
</organism>
<dbReference type="EMBL" id="SIHI01000028">
    <property type="protein sequence ID" value="TWT46380.1"/>
    <property type="molecule type" value="Genomic_DNA"/>
</dbReference>